<evidence type="ECO:0000313" key="1">
    <source>
        <dbReference type="EMBL" id="GIX63917.1"/>
    </source>
</evidence>
<dbReference type="Proteomes" id="UP001497744">
    <property type="component" value="Unassembled WGS sequence"/>
</dbReference>
<proteinExistence type="predicted"/>
<sequence length="732" mass="80427">MEAARIRALLLPLVKRAGLVRGRPVGVKIHEDAKITAMEMTGCWGSLAPRSDDWRSRLIPEARSVDESSSRGVCALCFQVSEGKADLPAVYRRKGFILSHITGFNVDEVLLLCHTLASHVAPYALWFRANCGDLTALLMTCHRRLMEDVARMSAEQLQSCLVLCEALGARYPVFGLEHAPLRREALKRLSVLSGTTEVASLRRMPLKQGESEQAVDELPSRVQRAYSAVYPYFEAVHSRLKGSRSHTFHLVEAAASVQRQHSALCEASVSDFVALCLALKQGLSKAEAFSLQGLINLVVLLHGNQVVSPDAPRLEADEVRVLARRLQELAIDSYLVLPSADGEDVLPEAVERCVTKLFSVCLESPDLSSLVRCLVALSEAGLLNGHLATLFVPYVANSVSRRDCRPGDLLQLVPPVAARGLSWLPFWAVHLSVLEGSRVTKANLDMEAMLRLCETLSACLSRMLAELSETPPAALSESGSDEWLKYTAREYHSTQARWVWHLDETRLVNVTDVDDLEGTASLSKLLEKRFGVRRHPRGITGGLVETLRKLHTFVGDAMRRAAATEDSTHSTAQGKRCRVKGAFRTAKRELEAPKPANSATDSHRALGKVHELLGLRIDMLEQAGDSNSRGGCSRGEDAAGDELRHLAGQPGRELQTMRERTRTYPEGEAVGEAVLRDVALPKRSEVSVQTYAAAAVHLRSLPVEVGKHNVGRGVGVRRRNLQTVRGRRSDPR</sequence>
<organism evidence="1 2">
    <name type="scientific">Babesia caballi</name>
    <dbReference type="NCBI Taxonomy" id="5871"/>
    <lineage>
        <taxon>Eukaryota</taxon>
        <taxon>Sar</taxon>
        <taxon>Alveolata</taxon>
        <taxon>Apicomplexa</taxon>
        <taxon>Aconoidasida</taxon>
        <taxon>Piroplasmida</taxon>
        <taxon>Babesiidae</taxon>
        <taxon>Babesia</taxon>
    </lineage>
</organism>
<evidence type="ECO:0000313" key="2">
    <source>
        <dbReference type="Proteomes" id="UP001497744"/>
    </source>
</evidence>
<gene>
    <name evidence="1" type="ORF">BcabD6B2_33520</name>
</gene>
<dbReference type="GeneID" id="94195398"/>
<dbReference type="AlphaFoldDB" id="A0AAV4LVT4"/>
<reference evidence="1 2" key="1">
    <citation type="submission" date="2021-06" db="EMBL/GenBank/DDBJ databases">
        <title>Genome sequence of Babesia caballi.</title>
        <authorList>
            <person name="Yamagishi J."/>
            <person name="Kidaka T."/>
            <person name="Ochi A."/>
        </authorList>
    </citation>
    <scope>NUCLEOTIDE SEQUENCE [LARGE SCALE GENOMIC DNA]</scope>
    <source>
        <strain evidence="1">USDA-D6B2</strain>
    </source>
</reference>
<protein>
    <submittedName>
        <fullName evidence="1">Excinuclease ABC subunit C</fullName>
    </submittedName>
</protein>
<accession>A0AAV4LVT4</accession>
<dbReference type="RefSeq" id="XP_067715986.1">
    <property type="nucleotide sequence ID" value="XM_067859885.1"/>
</dbReference>
<comment type="caution">
    <text evidence="1">The sequence shown here is derived from an EMBL/GenBank/DDBJ whole genome shotgun (WGS) entry which is preliminary data.</text>
</comment>
<keyword evidence="2" id="KW-1185">Reference proteome</keyword>
<name>A0AAV4LVT4_BABCB</name>
<dbReference type="EMBL" id="BPLF01000003">
    <property type="protein sequence ID" value="GIX63917.1"/>
    <property type="molecule type" value="Genomic_DNA"/>
</dbReference>